<gene>
    <name evidence="3" type="ORF">FHS13_000112</name>
</gene>
<dbReference type="Gene3D" id="3.40.50.2300">
    <property type="match status" value="1"/>
</dbReference>
<evidence type="ECO:0000313" key="3">
    <source>
        <dbReference type="EMBL" id="MBB6118184.1"/>
    </source>
</evidence>
<keyword evidence="2" id="KW-0472">Membrane</keyword>
<dbReference type="RefSeq" id="WP_184285685.1">
    <property type="nucleotide sequence ID" value="NZ_JACHJO010000001.1"/>
</dbReference>
<dbReference type="AlphaFoldDB" id="A0A841IJR6"/>
<feature type="transmembrane region" description="Helical" evidence="2">
    <location>
        <begin position="291"/>
        <end position="315"/>
    </location>
</feature>
<protein>
    <recommendedName>
        <fullName evidence="5">ABC-type branched-subunit amino acid transport system substrate-binding protein</fullName>
    </recommendedName>
</protein>
<reference evidence="3 4" key="1">
    <citation type="submission" date="2020-08" db="EMBL/GenBank/DDBJ databases">
        <title>Genomic Encyclopedia of Type Strains, Phase III (KMG-III): the genomes of soil and plant-associated and newly described type strains.</title>
        <authorList>
            <person name="Whitman W."/>
        </authorList>
    </citation>
    <scope>NUCLEOTIDE SEQUENCE [LARGE SCALE GENOMIC DNA]</scope>
    <source>
        <strain evidence="3 4">CECT 8712</strain>
    </source>
</reference>
<dbReference type="CDD" id="cd06268">
    <property type="entry name" value="PBP1_ABC_transporter_LIVBP-like"/>
    <property type="match status" value="1"/>
</dbReference>
<name>A0A841IJR6_9ACTN</name>
<comment type="caution">
    <text evidence="3">The sequence shown here is derived from an EMBL/GenBank/DDBJ whole genome shotgun (WGS) entry which is preliminary data.</text>
</comment>
<feature type="compositionally biased region" description="Basic residues" evidence="1">
    <location>
        <begin position="41"/>
        <end position="51"/>
    </location>
</feature>
<sequence length="1171" mass="125158">MVEDENGRRPPAGPGDTAFLRAFDALRARPGASEVRQSARMAKRAARRRSLGNRGGLQRGDTDDPPPVLDLVLEDPGDRRALLSVLEARCGDQPCWRLSSESRRPPGEEAWATTDELYGLMSELVAGADAAAPRGGRRRGWRRPPPWPSFSRLRSLLWLYLCDLGRIKTAVSGEEVTPEGDDLEGSLKAQVYLVAELSRVKLAPAGRDTAGTGRRPQRIRTGVKGLYERNFQRVAGLVARMSGRITFGKADERVLTPGGFVVNCLTYGAPIILGTVVAGYSILALQTINNLVTIGTGLLLVAFYVVLGLFLVLPWRSYRWLGHHRYVVGPGEAGGGRGGELRNHRVRGVHVLNQLKREGGRLTGRFASRPGPDPAPAADGGRFAWMLHQLSGARAGNRGTGTGEGSRDEPRTDPPPGVHRLAVNAFLDDLAQTHGARSPRRLPRSRRGRRHRPVLVVDQENLDRRGRYLVRLIEDERLRRAFPDPLLIVQVRAAESEPLLGGTDVLRYPVLPEAENGRRPEEPVSLWLRHRYTAGVLGRERLLTLPVPARAPVPGGDGRDRSWRSNPEPPAPVTVWSGGALAAMATGALAALTASAVLVVGVAGPVVTAQFNPCTGGGLWTPRGIERHGQDCVGLTFGDFVFHDRLEEVTDRIHDQNEAVGDKENHVTVVYVASLSLTSGDAGALDLAGVQGELLGLAYQQHVHNSSSSRTLPRLKILLANTGDDWAHAAEVAEQIVERSRNERLGMDRPVAAVGFGHSVQPNSEAIRVLSAAQIPMIGTTATFDGVAREASGKYSQYFFPLAPSNSRLAEQAAAWAYEGVAWEGDTDAEGAPAELGPARTAVAVANSNEGESYGPHLAVEFMSAFRALGGRAWEGEGEPPPIALADEPAAPAPGVVPYQEGGTSQSEILREVCAEDPPDLIYFAGRSVDFGEFHAQIQKEGRCVDSGVDVLAGDDVAKFVTDHAETIGHAAGYPVFYTPLAASGTWGLNTDSSERAFYPEIAELARELEDAKDDGDDKDDEDGENGENGGETAQGTDAAMVEADGGRPSIAHAALASDALAVLSRALKDIAHPAPAGAAPSAPPSPFLGTDTGYEEERHALVERIQNTSGLSAVSGHIGFGEPSEGNWYPERMVQLVVVGPLGEDGQRQHVVAACGRITPDTADPGPGCG</sequence>
<accession>A0A841IJR6</accession>
<evidence type="ECO:0000256" key="1">
    <source>
        <dbReference type="SAM" id="MobiDB-lite"/>
    </source>
</evidence>
<feature type="region of interest" description="Disordered" evidence="1">
    <location>
        <begin position="550"/>
        <end position="569"/>
    </location>
</feature>
<keyword evidence="2" id="KW-0812">Transmembrane</keyword>
<keyword evidence="4" id="KW-1185">Reference proteome</keyword>
<dbReference type="SUPFAM" id="SSF53822">
    <property type="entry name" value="Periplasmic binding protein-like I"/>
    <property type="match status" value="1"/>
</dbReference>
<feature type="region of interest" description="Disordered" evidence="1">
    <location>
        <begin position="30"/>
        <end position="68"/>
    </location>
</feature>
<dbReference type="EMBL" id="JACHJO010000001">
    <property type="protein sequence ID" value="MBB6118184.1"/>
    <property type="molecule type" value="Genomic_DNA"/>
</dbReference>
<proteinExistence type="predicted"/>
<evidence type="ECO:0000313" key="4">
    <source>
        <dbReference type="Proteomes" id="UP000536604"/>
    </source>
</evidence>
<organism evidence="3 4">
    <name type="scientific">Nocardiopsis algeriensis</name>
    <dbReference type="NCBI Taxonomy" id="1478215"/>
    <lineage>
        <taxon>Bacteria</taxon>
        <taxon>Bacillati</taxon>
        <taxon>Actinomycetota</taxon>
        <taxon>Actinomycetes</taxon>
        <taxon>Streptosporangiales</taxon>
        <taxon>Nocardiopsidaceae</taxon>
        <taxon>Nocardiopsis</taxon>
    </lineage>
</organism>
<dbReference type="Proteomes" id="UP000536604">
    <property type="component" value="Unassembled WGS sequence"/>
</dbReference>
<keyword evidence="2" id="KW-1133">Transmembrane helix</keyword>
<feature type="region of interest" description="Disordered" evidence="1">
    <location>
        <begin position="393"/>
        <end position="450"/>
    </location>
</feature>
<evidence type="ECO:0008006" key="5">
    <source>
        <dbReference type="Google" id="ProtNLM"/>
    </source>
</evidence>
<feature type="compositionally biased region" description="Basic residues" evidence="1">
    <location>
        <begin position="437"/>
        <end position="450"/>
    </location>
</feature>
<evidence type="ECO:0000256" key="2">
    <source>
        <dbReference type="SAM" id="Phobius"/>
    </source>
</evidence>
<dbReference type="InterPro" id="IPR028082">
    <property type="entry name" value="Peripla_BP_I"/>
</dbReference>
<feature type="transmembrane region" description="Helical" evidence="2">
    <location>
        <begin position="260"/>
        <end position="285"/>
    </location>
</feature>
<feature type="compositionally biased region" description="Acidic residues" evidence="1">
    <location>
        <begin position="1011"/>
        <end position="1026"/>
    </location>
</feature>
<feature type="region of interest" description="Disordered" evidence="1">
    <location>
        <begin position="1010"/>
        <end position="1037"/>
    </location>
</feature>